<name>A0A7W8EYT3_STRST</name>
<protein>
    <submittedName>
        <fullName evidence="1">Uncharacterized protein</fullName>
    </submittedName>
</protein>
<proteinExistence type="predicted"/>
<dbReference type="Proteomes" id="UP000549009">
    <property type="component" value="Unassembled WGS sequence"/>
</dbReference>
<dbReference type="AlphaFoldDB" id="A0A7W8EYT3"/>
<organism evidence="1 2">
    <name type="scientific">Streptomyces spectabilis</name>
    <dbReference type="NCBI Taxonomy" id="68270"/>
    <lineage>
        <taxon>Bacteria</taxon>
        <taxon>Bacillati</taxon>
        <taxon>Actinomycetota</taxon>
        <taxon>Actinomycetes</taxon>
        <taxon>Kitasatosporales</taxon>
        <taxon>Streptomycetaceae</taxon>
        <taxon>Streptomyces</taxon>
    </lineage>
</organism>
<sequence length="29" mass="3271">MALRFLGIIPNTPQDESPAIWLDDRQGIC</sequence>
<comment type="caution">
    <text evidence="1">The sequence shown here is derived from an EMBL/GenBank/DDBJ whole genome shotgun (WGS) entry which is preliminary data.</text>
</comment>
<keyword evidence="2" id="KW-1185">Reference proteome</keyword>
<reference evidence="1 2" key="1">
    <citation type="submission" date="2020-08" db="EMBL/GenBank/DDBJ databases">
        <title>Genomic Encyclopedia of Type Strains, Phase III (KMG-III): the genomes of soil and plant-associated and newly described type strains.</title>
        <authorList>
            <person name="Whitman W."/>
        </authorList>
    </citation>
    <scope>NUCLEOTIDE SEQUENCE [LARGE SCALE GENOMIC DNA]</scope>
    <source>
        <strain evidence="1 2">CECT 3146</strain>
    </source>
</reference>
<evidence type="ECO:0000313" key="1">
    <source>
        <dbReference type="EMBL" id="MBB5108404.1"/>
    </source>
</evidence>
<evidence type="ECO:0000313" key="2">
    <source>
        <dbReference type="Proteomes" id="UP000549009"/>
    </source>
</evidence>
<gene>
    <name evidence="1" type="ORF">FHS40_007525</name>
</gene>
<accession>A0A7W8EYT3</accession>
<dbReference type="EMBL" id="JACHJD010000018">
    <property type="protein sequence ID" value="MBB5108404.1"/>
    <property type="molecule type" value="Genomic_DNA"/>
</dbReference>